<dbReference type="PANTHER" id="PTHR30287">
    <property type="entry name" value="MEMBRANE COMPONENT OF PREDICTED ABC SUPERFAMILY METABOLITE UPTAKE TRANSPORTER"/>
    <property type="match status" value="1"/>
</dbReference>
<evidence type="ECO:0000256" key="1">
    <source>
        <dbReference type="ARBA" id="ARBA00004651"/>
    </source>
</evidence>
<evidence type="ECO:0000256" key="2">
    <source>
        <dbReference type="ARBA" id="ARBA00022475"/>
    </source>
</evidence>
<organism evidence="8 9">
    <name type="scientific">Pseudobutyrivibrio xylanivorans DSM 14809</name>
    <dbReference type="NCBI Taxonomy" id="1123012"/>
    <lineage>
        <taxon>Bacteria</taxon>
        <taxon>Bacillati</taxon>
        <taxon>Bacillota</taxon>
        <taxon>Clostridia</taxon>
        <taxon>Lachnospirales</taxon>
        <taxon>Lachnospiraceae</taxon>
        <taxon>Pseudobutyrivibrio</taxon>
    </lineage>
</organism>
<dbReference type="OrthoDB" id="5137249at2"/>
<evidence type="ECO:0000256" key="6">
    <source>
        <dbReference type="SAM" id="Phobius"/>
    </source>
</evidence>
<comment type="subcellular location">
    <subcellularLocation>
        <location evidence="1">Cell membrane</location>
        <topology evidence="1">Multi-pass membrane protein</topology>
    </subcellularLocation>
</comment>
<protein>
    <submittedName>
        <fullName evidence="8">MacB-like core domain-containing protein</fullName>
    </submittedName>
</protein>
<reference evidence="8 9" key="1">
    <citation type="submission" date="2016-11" db="EMBL/GenBank/DDBJ databases">
        <authorList>
            <person name="Jaros S."/>
            <person name="Januszkiewicz K."/>
            <person name="Wedrychowicz H."/>
        </authorList>
    </citation>
    <scope>NUCLEOTIDE SEQUENCE [LARGE SCALE GENOMIC DNA]</scope>
    <source>
        <strain evidence="8 9">DSM 14809</strain>
    </source>
</reference>
<feature type="transmembrane region" description="Helical" evidence="6">
    <location>
        <begin position="462"/>
        <end position="481"/>
    </location>
</feature>
<dbReference type="Pfam" id="PF02687">
    <property type="entry name" value="FtsX"/>
    <property type="match status" value="2"/>
</dbReference>
<feature type="transmembrane region" description="Helical" evidence="6">
    <location>
        <begin position="805"/>
        <end position="828"/>
    </location>
</feature>
<feature type="transmembrane region" description="Helical" evidence="6">
    <location>
        <begin position="851"/>
        <end position="872"/>
    </location>
</feature>
<feature type="transmembrane region" description="Helical" evidence="6">
    <location>
        <begin position="366"/>
        <end position="386"/>
    </location>
</feature>
<dbReference type="InterPro" id="IPR038766">
    <property type="entry name" value="Membrane_comp_ABC_pdt"/>
</dbReference>
<sequence>MFRKKLFREIKGNFGQFFTIFAMIFLAIMAFSGISAFSDGLKYSSVEFYEKNNLQDLWLYGENFTEDELEKIRALDNVADVERYLSMQGSVDVENTEDSEVENIPAELNFLDTKDDEKNISTLYLRDGEKYSPDKDGVWLGYYFAKARDIQVGDELTFYVEGYEFTEKVRGIVSSPDHVYTVSDPTVIFQDAADFGWAYLSMREFPREYLYDEILKEDEILKYLDSVDDIKKAVDVYSSMGADIEFVKKQLDIDEAVDLETALDKASLVKNKKADISDKEAFIKAVDPDFDIEECFVYPNAIVDVAGVAPNPYIKSSELDEFENKLKTVKNELYELDDTSISAITGRDVWQSYASLKAESEEGDTYSGMFTVLFVFIAGLSVVTTMSRFVKKQRVQIGTLKALGFRNRRVTTHYIAYGFWVSVIAAILGLAIGAPLLGQPFLNMELSMFDLPDAHRCVLPKNYILAAAIIIVITIITYYSIKTILKESAAQTLRLEVPHIKIKAKEGGKGISAKLPFSVKWNLRDIFRSKSRSIMAIVGIMGSTLLIVMAFGMQDSLNHYMEWEFDKIQAYKYKLTLSENVSDDRLDELFDTYGDATSQTVAIEYKDSDGNIVTSTITVNDSDGYLRVSDHDTNTYDISDGIPGNTDGDINKAGALFATEKLLKENSFSLGDKVKWRIMGEDDWYETSIAAAYRDPQSQQFSMTRAAFEDLGKEYVCDTIYTNDDLSNLTDSDIDGVSTISSIESLKEQMNVMLEMISSMIILLIAISALLGFIIIYNMGILALTEKMYQFATLKVLGFKFKKLALIYTQQNLWLTIVGIIFGLPLGYEFTDCMFKYAIGDNYDFFANIDISSYLIAIIGTLIIMLVTSIALSRNLKKIDMVASLKANE</sequence>
<evidence type="ECO:0000256" key="4">
    <source>
        <dbReference type="ARBA" id="ARBA00022989"/>
    </source>
</evidence>
<feature type="transmembrane region" description="Helical" evidence="6">
    <location>
        <begin position="414"/>
        <end position="442"/>
    </location>
</feature>
<dbReference type="InterPro" id="IPR003838">
    <property type="entry name" value="ABC3_permease_C"/>
</dbReference>
<name>A0A1M6K6P0_PSEXY</name>
<dbReference type="Proteomes" id="UP000184185">
    <property type="component" value="Unassembled WGS sequence"/>
</dbReference>
<feature type="domain" description="ABC3 transporter permease C-terminal" evidence="7">
    <location>
        <begin position="369"/>
        <end position="486"/>
    </location>
</feature>
<dbReference type="PANTHER" id="PTHR30287:SF1">
    <property type="entry name" value="INNER MEMBRANE PROTEIN"/>
    <property type="match status" value="1"/>
</dbReference>
<evidence type="ECO:0000256" key="3">
    <source>
        <dbReference type="ARBA" id="ARBA00022692"/>
    </source>
</evidence>
<keyword evidence="4 6" id="KW-1133">Transmembrane helix</keyword>
<feature type="transmembrane region" description="Helical" evidence="6">
    <location>
        <begin position="760"/>
        <end position="784"/>
    </location>
</feature>
<dbReference type="RefSeq" id="WP_072919081.1">
    <property type="nucleotide sequence ID" value="NZ_FQYQ01000028.1"/>
</dbReference>
<evidence type="ECO:0000313" key="8">
    <source>
        <dbReference type="EMBL" id="SHJ54652.1"/>
    </source>
</evidence>
<keyword evidence="3 6" id="KW-0812">Transmembrane</keyword>
<feature type="transmembrane region" description="Helical" evidence="6">
    <location>
        <begin position="534"/>
        <end position="553"/>
    </location>
</feature>
<accession>A0A1M6K6P0</accession>
<proteinExistence type="predicted"/>
<evidence type="ECO:0000256" key="5">
    <source>
        <dbReference type="ARBA" id="ARBA00023136"/>
    </source>
</evidence>
<feature type="domain" description="ABC3 transporter permease C-terminal" evidence="7">
    <location>
        <begin position="763"/>
        <end position="880"/>
    </location>
</feature>
<keyword evidence="5 6" id="KW-0472">Membrane</keyword>
<keyword evidence="9" id="KW-1185">Reference proteome</keyword>
<dbReference type="GO" id="GO:0005886">
    <property type="term" value="C:plasma membrane"/>
    <property type="evidence" value="ECO:0007669"/>
    <property type="project" value="UniProtKB-SubCell"/>
</dbReference>
<evidence type="ECO:0000313" key="9">
    <source>
        <dbReference type="Proteomes" id="UP000184185"/>
    </source>
</evidence>
<feature type="transmembrane region" description="Helical" evidence="6">
    <location>
        <begin position="12"/>
        <end position="37"/>
    </location>
</feature>
<evidence type="ECO:0000259" key="7">
    <source>
        <dbReference type="Pfam" id="PF02687"/>
    </source>
</evidence>
<dbReference type="EMBL" id="FQYQ01000028">
    <property type="protein sequence ID" value="SHJ54652.1"/>
    <property type="molecule type" value="Genomic_DNA"/>
</dbReference>
<gene>
    <name evidence="8" type="ORF">SAMN02745725_02784</name>
</gene>
<keyword evidence="2" id="KW-1003">Cell membrane</keyword>
<dbReference type="AlphaFoldDB" id="A0A1M6K6P0"/>